<keyword evidence="3" id="KW-1185">Reference proteome</keyword>
<evidence type="ECO:0000313" key="3">
    <source>
        <dbReference type="Proteomes" id="UP001604282"/>
    </source>
</evidence>
<proteinExistence type="predicted"/>
<reference evidence="2 3" key="1">
    <citation type="submission" date="2024-10" db="EMBL/GenBank/DDBJ databases">
        <title>The Natural Products Discovery Center: Release of the First 8490 Sequenced Strains for Exploring Actinobacteria Biosynthetic Diversity.</title>
        <authorList>
            <person name="Kalkreuter E."/>
            <person name="Kautsar S.A."/>
            <person name="Yang D."/>
            <person name="Bader C.D."/>
            <person name="Teijaro C.N."/>
            <person name="Fluegel L."/>
            <person name="Davis C.M."/>
            <person name="Simpson J.R."/>
            <person name="Lauterbach L."/>
            <person name="Steele A.D."/>
            <person name="Gui C."/>
            <person name="Meng S."/>
            <person name="Li G."/>
            <person name="Viehrig K."/>
            <person name="Ye F."/>
            <person name="Su P."/>
            <person name="Kiefer A.F."/>
            <person name="Nichols A."/>
            <person name="Cepeda A.J."/>
            <person name="Yan W."/>
            <person name="Fan B."/>
            <person name="Jiang Y."/>
            <person name="Adhikari A."/>
            <person name="Zheng C.-J."/>
            <person name="Schuster L."/>
            <person name="Cowan T.M."/>
            <person name="Smanski M.J."/>
            <person name="Chevrette M.G."/>
            <person name="De Carvalho L.P.S."/>
            <person name="Shen B."/>
        </authorList>
    </citation>
    <scope>NUCLEOTIDE SEQUENCE [LARGE SCALE GENOMIC DNA]</scope>
    <source>
        <strain evidence="2 3">NPDC048229</strain>
    </source>
</reference>
<protein>
    <submittedName>
        <fullName evidence="2">Carboxymuconolactone decarboxylase family protein</fullName>
    </submittedName>
</protein>
<gene>
    <name evidence="2" type="ORF">ACGFYS_36310</name>
</gene>
<organism evidence="2 3">
    <name type="scientific">Streptomyces omiyaensis</name>
    <dbReference type="NCBI Taxonomy" id="68247"/>
    <lineage>
        <taxon>Bacteria</taxon>
        <taxon>Bacillati</taxon>
        <taxon>Actinomycetota</taxon>
        <taxon>Actinomycetes</taxon>
        <taxon>Kitasatosporales</taxon>
        <taxon>Streptomycetaceae</taxon>
        <taxon>Streptomyces</taxon>
    </lineage>
</organism>
<dbReference type="Proteomes" id="UP001604282">
    <property type="component" value="Unassembled WGS sequence"/>
</dbReference>
<dbReference type="InterPro" id="IPR003779">
    <property type="entry name" value="CMD-like"/>
</dbReference>
<evidence type="ECO:0000259" key="1">
    <source>
        <dbReference type="Pfam" id="PF02627"/>
    </source>
</evidence>
<evidence type="ECO:0000313" key="2">
    <source>
        <dbReference type="EMBL" id="MFG3194374.1"/>
    </source>
</evidence>
<feature type="domain" description="Carboxymuconolactone decarboxylase-like" evidence="1">
    <location>
        <begin position="25"/>
        <end position="105"/>
    </location>
</feature>
<dbReference type="EMBL" id="JBICZW010000050">
    <property type="protein sequence ID" value="MFG3194374.1"/>
    <property type="molecule type" value="Genomic_DNA"/>
</dbReference>
<dbReference type="SUPFAM" id="SSF69118">
    <property type="entry name" value="AhpD-like"/>
    <property type="match status" value="1"/>
</dbReference>
<dbReference type="PANTHER" id="PTHR35446:SF2">
    <property type="entry name" value="CARBOXYMUCONOLACTONE DECARBOXYLASE-LIKE DOMAIN-CONTAINING PROTEIN"/>
    <property type="match status" value="1"/>
</dbReference>
<dbReference type="InterPro" id="IPR029032">
    <property type="entry name" value="AhpD-like"/>
</dbReference>
<dbReference type="Gene3D" id="1.20.1290.10">
    <property type="entry name" value="AhpD-like"/>
    <property type="match status" value="1"/>
</dbReference>
<sequence length="179" mass="18493">MPHITLANDLPGIRGLMTDRPDTAIPLNDLADTLLRGPSPLTRGERELIAAYVSELNATRFCADTHGAAAAAQLEGGTALVEAVRHDPDTAGTTPLVRALLRVAAEVQAAAVPVTDAAIAAARAAGATDAHLHDTVLIAAAFCMYNRYVSGLATALPTAPDYYAEAGRRITAHGYAAAV</sequence>
<dbReference type="Pfam" id="PF02627">
    <property type="entry name" value="CMD"/>
    <property type="match status" value="1"/>
</dbReference>
<accession>A0ABW7C3P2</accession>
<dbReference type="PANTHER" id="PTHR35446">
    <property type="entry name" value="SI:CH211-175M2.5"/>
    <property type="match status" value="1"/>
</dbReference>
<dbReference type="RefSeq" id="WP_189853848.1">
    <property type="nucleotide sequence ID" value="NZ_BMVV01000052.1"/>
</dbReference>
<comment type="caution">
    <text evidence="2">The sequence shown here is derived from an EMBL/GenBank/DDBJ whole genome shotgun (WGS) entry which is preliminary data.</text>
</comment>
<name>A0ABW7C3P2_9ACTN</name>